<dbReference type="Proteomes" id="UP000054498">
    <property type="component" value="Unassembled WGS sequence"/>
</dbReference>
<feature type="transmembrane region" description="Helical" evidence="13">
    <location>
        <begin position="818"/>
        <end position="837"/>
    </location>
</feature>
<dbReference type="KEGG" id="mng:MNEG_1421"/>
<evidence type="ECO:0000259" key="14">
    <source>
        <dbReference type="PROSITE" id="PS51202"/>
    </source>
</evidence>
<evidence type="ECO:0000313" key="15">
    <source>
        <dbReference type="EMBL" id="KIZ06533.1"/>
    </source>
</evidence>
<dbReference type="PROSITE" id="PS51202">
    <property type="entry name" value="RCK_C"/>
    <property type="match status" value="3"/>
</dbReference>
<evidence type="ECO:0000256" key="7">
    <source>
        <dbReference type="ARBA" id="ARBA00022989"/>
    </source>
</evidence>
<feature type="domain" description="RCK C-terminal" evidence="14">
    <location>
        <begin position="541"/>
        <end position="627"/>
    </location>
</feature>
<feature type="transmembrane region" description="Helical" evidence="13">
    <location>
        <begin position="215"/>
        <end position="243"/>
    </location>
</feature>
<dbReference type="InterPro" id="IPR006037">
    <property type="entry name" value="RCK_C"/>
</dbReference>
<evidence type="ECO:0000256" key="9">
    <source>
        <dbReference type="ARBA" id="ARBA00023032"/>
    </source>
</evidence>
<feature type="transmembrane region" description="Helical" evidence="13">
    <location>
        <begin position="776"/>
        <end position="797"/>
    </location>
</feature>
<dbReference type="InterPro" id="IPR051679">
    <property type="entry name" value="DASS-Related_Transporters"/>
</dbReference>
<feature type="compositionally biased region" description="Basic and acidic residues" evidence="12">
    <location>
        <begin position="901"/>
        <end position="913"/>
    </location>
</feature>
<feature type="transmembrane region" description="Helical" evidence="13">
    <location>
        <begin position="174"/>
        <end position="195"/>
    </location>
</feature>
<feature type="transmembrane region" description="Helical" evidence="13">
    <location>
        <begin position="138"/>
        <end position="162"/>
    </location>
</feature>
<dbReference type="Pfam" id="PF03600">
    <property type="entry name" value="CitMHS"/>
    <property type="match status" value="1"/>
</dbReference>
<dbReference type="GeneID" id="25731749"/>
<proteinExistence type="inferred from homology"/>
<feature type="transmembrane region" description="Helical" evidence="13">
    <location>
        <begin position="843"/>
        <end position="867"/>
    </location>
</feature>
<gene>
    <name evidence="15" type="ORF">MNEG_1421</name>
</gene>
<feature type="region of interest" description="Disordered" evidence="12">
    <location>
        <begin position="889"/>
        <end position="913"/>
    </location>
</feature>
<keyword evidence="4 13" id="KW-0812">Transmembrane</keyword>
<evidence type="ECO:0000256" key="3">
    <source>
        <dbReference type="ARBA" id="ARBA00022475"/>
    </source>
</evidence>
<feature type="transmembrane region" description="Helical" evidence="13">
    <location>
        <begin position="644"/>
        <end position="663"/>
    </location>
</feature>
<evidence type="ECO:0000256" key="10">
    <source>
        <dbReference type="ARBA" id="ARBA00023136"/>
    </source>
</evidence>
<dbReference type="OrthoDB" id="442352at2759"/>
<feature type="transmembrane region" description="Helical" evidence="13">
    <location>
        <begin position="42"/>
        <end position="60"/>
    </location>
</feature>
<keyword evidence="9" id="KW-0764">Sulfate transport</keyword>
<dbReference type="PANTHER" id="PTHR43652:SF9">
    <property type="entry name" value="RCK C-TERMINAL DOMAIN-CONTAINING PROTEIN"/>
    <property type="match status" value="1"/>
</dbReference>
<evidence type="ECO:0000256" key="6">
    <source>
        <dbReference type="ARBA" id="ARBA00022847"/>
    </source>
</evidence>
<dbReference type="EMBL" id="KK100360">
    <property type="protein sequence ID" value="KIZ06533.1"/>
    <property type="molecule type" value="Genomic_DNA"/>
</dbReference>
<dbReference type="AlphaFoldDB" id="A0A0D2K8L0"/>
<evidence type="ECO:0000256" key="2">
    <source>
        <dbReference type="ARBA" id="ARBA00022448"/>
    </source>
</evidence>
<evidence type="ECO:0000256" key="12">
    <source>
        <dbReference type="SAM" id="MobiDB-lite"/>
    </source>
</evidence>
<keyword evidence="6" id="KW-0769">Symport</keyword>
<dbReference type="FunFam" id="3.30.70.1450:FF:000009">
    <property type="entry name" value="SLC13 family permease"/>
    <property type="match status" value="1"/>
</dbReference>
<dbReference type="Gene3D" id="3.30.70.1450">
    <property type="entry name" value="Regulator of K+ conductance, C-terminal domain"/>
    <property type="match status" value="4"/>
</dbReference>
<dbReference type="SUPFAM" id="SSF116726">
    <property type="entry name" value="TrkA C-terminal domain-like"/>
    <property type="match status" value="4"/>
</dbReference>
<feature type="transmembrane region" description="Helical" evidence="13">
    <location>
        <begin position="743"/>
        <end position="770"/>
    </location>
</feature>
<evidence type="ECO:0000256" key="13">
    <source>
        <dbReference type="SAM" id="Phobius"/>
    </source>
</evidence>
<feature type="transmembrane region" description="Helical" evidence="13">
    <location>
        <begin position="96"/>
        <end position="118"/>
    </location>
</feature>
<accession>A0A0D2K8L0</accession>
<feature type="transmembrane region" description="Helical" evidence="13">
    <location>
        <begin position="669"/>
        <end position="687"/>
    </location>
</feature>
<name>A0A0D2K8L0_9CHLO</name>
<evidence type="ECO:0000256" key="5">
    <source>
        <dbReference type="ARBA" id="ARBA00022737"/>
    </source>
</evidence>
<keyword evidence="2" id="KW-0813">Transport</keyword>
<organism evidence="15 16">
    <name type="scientific">Monoraphidium neglectum</name>
    <dbReference type="NCBI Taxonomy" id="145388"/>
    <lineage>
        <taxon>Eukaryota</taxon>
        <taxon>Viridiplantae</taxon>
        <taxon>Chlorophyta</taxon>
        <taxon>core chlorophytes</taxon>
        <taxon>Chlorophyceae</taxon>
        <taxon>CS clade</taxon>
        <taxon>Sphaeropleales</taxon>
        <taxon>Selenastraceae</taxon>
        <taxon>Monoraphidium</taxon>
    </lineage>
</organism>
<evidence type="ECO:0000256" key="1">
    <source>
        <dbReference type="ARBA" id="ARBA00004651"/>
    </source>
</evidence>
<reference evidence="15 16" key="1">
    <citation type="journal article" date="2013" name="BMC Genomics">
        <title>Reconstruction of the lipid metabolism for the microalga Monoraphidium neglectum from its genome sequence reveals characteristics suitable for biofuel production.</title>
        <authorList>
            <person name="Bogen C."/>
            <person name="Al-Dilaimi A."/>
            <person name="Albersmeier A."/>
            <person name="Wichmann J."/>
            <person name="Grundmann M."/>
            <person name="Rupp O."/>
            <person name="Lauersen K.J."/>
            <person name="Blifernez-Klassen O."/>
            <person name="Kalinowski J."/>
            <person name="Goesmann A."/>
            <person name="Mussgnug J.H."/>
            <person name="Kruse O."/>
        </authorList>
    </citation>
    <scope>NUCLEOTIDE SEQUENCE [LARGE SCALE GENOMIC DNA]</scope>
    <source>
        <strain evidence="15 16">SAG 48.87</strain>
    </source>
</reference>
<dbReference type="InterPro" id="IPR036721">
    <property type="entry name" value="RCK_C_sf"/>
</dbReference>
<dbReference type="RefSeq" id="XP_013905552.1">
    <property type="nucleotide sequence ID" value="XM_014050098.1"/>
</dbReference>
<dbReference type="GO" id="GO:0008324">
    <property type="term" value="F:monoatomic cation transmembrane transporter activity"/>
    <property type="evidence" value="ECO:0007669"/>
    <property type="project" value="InterPro"/>
</dbReference>
<keyword evidence="16" id="KW-1185">Reference proteome</keyword>
<comment type="similarity">
    <text evidence="11">Belongs to the divalent anion:Na+ symporter (DASS) superfamily. Na+/sulfate symporter (TC 2.A.47.4) family.</text>
</comment>
<evidence type="ECO:0000256" key="11">
    <source>
        <dbReference type="ARBA" id="ARBA00061614"/>
    </source>
</evidence>
<keyword evidence="7 13" id="KW-1133">Transmembrane helix</keyword>
<protein>
    <recommendedName>
        <fullName evidence="14">RCK C-terminal domain-containing protein</fullName>
    </recommendedName>
</protein>
<feature type="domain" description="RCK C-terminal" evidence="14">
    <location>
        <begin position="449"/>
        <end position="535"/>
    </location>
</feature>
<evidence type="ECO:0000256" key="4">
    <source>
        <dbReference type="ARBA" id="ARBA00022692"/>
    </source>
</evidence>
<keyword evidence="5" id="KW-0677">Repeat</keyword>
<comment type="subcellular location">
    <subcellularLocation>
        <location evidence="1">Cell membrane</location>
        <topology evidence="1">Multi-pass membrane protein</topology>
    </subcellularLocation>
</comment>
<keyword evidence="8" id="KW-0346">Stress response</keyword>
<dbReference type="STRING" id="145388.A0A0D2K8L0"/>
<evidence type="ECO:0000256" key="8">
    <source>
        <dbReference type="ARBA" id="ARBA00023016"/>
    </source>
</evidence>
<feature type="domain" description="RCK C-terminal" evidence="14">
    <location>
        <begin position="363"/>
        <end position="447"/>
    </location>
</feature>
<keyword evidence="10 13" id="KW-0472">Membrane</keyword>
<dbReference type="GO" id="GO:0005886">
    <property type="term" value="C:plasma membrane"/>
    <property type="evidence" value="ECO:0007669"/>
    <property type="project" value="UniProtKB-SubCell"/>
</dbReference>
<sequence length="913" mass="96124">MSALNATLNATVALVNATVNATANATVKAAAKGGIENVVIDWKGIVVIITLFFALIVMGLDAVGPDLVFGGVTAIYMVAGILSVREGAAGFSNTGVLTVMALFIVAEGVSQTGGLDILLNKVLGSASSVFWAQTRMMLPVMIASAFLNNTPIVALLIPILLSWSRRCNVPAKKLLIPLSFATVLGGTCTLIGTSTNLVVSGLQQEMAKKDPTIPVFQFFTITPYGVPYAIWGFAYIVLFSFLLPGHEGSGHTDLTSELLVTDKSGKVASSTLDASGLLDKVGTSHIIAVRTAKGSVIAPPLPDTVVYAGDVIVVQGSAQDNSTFANQNGLQVLLFEGAGAGDEGGSIASGDEASTLVQVRQQHDAGGAGEMHTGAPRVTVAPKADIIGKTVRETGFRGRFDAAVIAVKRNNVKQGGRLGDVVLQKGDILVLSAGENFDAKKDDFTANFKKLKHLDSAVQREFTTVMRVTGSPVAGKTINQAGLRGVTGLFLFEVHRSGGEILRAVSPDTVLEEGDLLLFAGDLASVSFLLKFDGLAHQQEEQVTKLESHQVDRALVQAVVSPHSPLVHKTARDVRFRHNFGAALLSVHRSGTAVTGDVAAIKLQAGDVLLLETGPEFAKIFAHSPAFALISTVPNSAPVKKNRMWLALALVVALVATQIVEGASGKEILHLWPGSILIAAVMLLTRCMNATQARESMDWEVYVCIAFAFAVSTAMEKTNVALAIAEIFAALSRKIGGQTAALTAMYLVTALLSELLTNNAAAAIMFPIAAELAKKLAINMDMMSIAIMLGGSAGWILPYSYQCNLMVMAAGGYRTKDFAKFGAPFHIWLLVGVILILGSADKVYIPLIATGIFLAIVLIVPLVYGLVLSAKQRAAIAAWAASNFTKEGRQAAAAKPAPAGRTDDTKDVDTWRQ</sequence>
<dbReference type="GO" id="GO:0006813">
    <property type="term" value="P:potassium ion transport"/>
    <property type="evidence" value="ECO:0007669"/>
    <property type="project" value="InterPro"/>
</dbReference>
<dbReference type="Pfam" id="PF02080">
    <property type="entry name" value="TrkA_C"/>
    <property type="match status" value="3"/>
</dbReference>
<dbReference type="GO" id="GO:0015116">
    <property type="term" value="F:sulfate transmembrane transporter activity"/>
    <property type="evidence" value="ECO:0007669"/>
    <property type="project" value="UniProtKB-ARBA"/>
</dbReference>
<evidence type="ECO:0000313" key="16">
    <source>
        <dbReference type="Proteomes" id="UP000054498"/>
    </source>
</evidence>
<keyword evidence="3" id="KW-1003">Cell membrane</keyword>
<dbReference type="GO" id="GO:0015293">
    <property type="term" value="F:symporter activity"/>
    <property type="evidence" value="ECO:0007669"/>
    <property type="project" value="UniProtKB-KW"/>
</dbReference>
<feature type="transmembrane region" description="Helical" evidence="13">
    <location>
        <begin position="66"/>
        <end position="84"/>
    </location>
</feature>
<dbReference type="InterPro" id="IPR004680">
    <property type="entry name" value="Cit_transptr-like_dom"/>
</dbReference>
<dbReference type="PANTHER" id="PTHR43652">
    <property type="entry name" value="BASIC AMINO ACID ANTIPORTER YFCC-RELATED"/>
    <property type="match status" value="1"/>
</dbReference>